<accession>A0A5B7ESS5</accession>
<dbReference type="Proteomes" id="UP000324222">
    <property type="component" value="Unassembled WGS sequence"/>
</dbReference>
<organism evidence="1 2">
    <name type="scientific">Portunus trituberculatus</name>
    <name type="common">Swimming crab</name>
    <name type="synonym">Neptunus trituberculatus</name>
    <dbReference type="NCBI Taxonomy" id="210409"/>
    <lineage>
        <taxon>Eukaryota</taxon>
        <taxon>Metazoa</taxon>
        <taxon>Ecdysozoa</taxon>
        <taxon>Arthropoda</taxon>
        <taxon>Crustacea</taxon>
        <taxon>Multicrustacea</taxon>
        <taxon>Malacostraca</taxon>
        <taxon>Eumalacostraca</taxon>
        <taxon>Eucarida</taxon>
        <taxon>Decapoda</taxon>
        <taxon>Pleocyemata</taxon>
        <taxon>Brachyura</taxon>
        <taxon>Eubrachyura</taxon>
        <taxon>Portunoidea</taxon>
        <taxon>Portunidae</taxon>
        <taxon>Portuninae</taxon>
        <taxon>Portunus</taxon>
    </lineage>
</organism>
<dbReference type="EMBL" id="VSRR010003261">
    <property type="protein sequence ID" value="MPC35374.1"/>
    <property type="molecule type" value="Genomic_DNA"/>
</dbReference>
<comment type="caution">
    <text evidence="1">The sequence shown here is derived from an EMBL/GenBank/DDBJ whole genome shotgun (WGS) entry which is preliminary data.</text>
</comment>
<proteinExistence type="predicted"/>
<name>A0A5B7ESS5_PORTR</name>
<evidence type="ECO:0000313" key="2">
    <source>
        <dbReference type="Proteomes" id="UP000324222"/>
    </source>
</evidence>
<protein>
    <submittedName>
        <fullName evidence="1">Uncharacterized protein</fullName>
    </submittedName>
</protein>
<reference evidence="1 2" key="1">
    <citation type="submission" date="2019-05" db="EMBL/GenBank/DDBJ databases">
        <title>Another draft genome of Portunus trituberculatus and its Hox gene families provides insights of decapod evolution.</title>
        <authorList>
            <person name="Jeong J.-H."/>
            <person name="Song I."/>
            <person name="Kim S."/>
            <person name="Choi T."/>
            <person name="Kim D."/>
            <person name="Ryu S."/>
            <person name="Kim W."/>
        </authorList>
    </citation>
    <scope>NUCLEOTIDE SEQUENCE [LARGE SCALE GENOMIC DNA]</scope>
    <source>
        <tissue evidence="1">Muscle</tissue>
    </source>
</reference>
<gene>
    <name evidence="1" type="ORF">E2C01_028796</name>
</gene>
<sequence length="89" mass="10329">MDISGHYPQHPIIAVPSPHTCRHTCTCFYSNNSLENLCSVFVPFAFPRDKHTKESCEEHFHNKIPYHLPRRACSSLRQRGSQRGTEVKY</sequence>
<keyword evidence="2" id="KW-1185">Reference proteome</keyword>
<dbReference type="AlphaFoldDB" id="A0A5B7ESS5"/>
<evidence type="ECO:0000313" key="1">
    <source>
        <dbReference type="EMBL" id="MPC35374.1"/>
    </source>
</evidence>